<feature type="compositionally biased region" description="Basic and acidic residues" evidence="1">
    <location>
        <begin position="23"/>
        <end position="32"/>
    </location>
</feature>
<dbReference type="EMBL" id="VSRR010024738">
    <property type="protein sequence ID" value="MPC66427.1"/>
    <property type="molecule type" value="Genomic_DNA"/>
</dbReference>
<gene>
    <name evidence="2" type="ORF">E2C01_060574</name>
</gene>
<proteinExistence type="predicted"/>
<organism evidence="2 3">
    <name type="scientific">Portunus trituberculatus</name>
    <name type="common">Swimming crab</name>
    <name type="synonym">Neptunus trituberculatus</name>
    <dbReference type="NCBI Taxonomy" id="210409"/>
    <lineage>
        <taxon>Eukaryota</taxon>
        <taxon>Metazoa</taxon>
        <taxon>Ecdysozoa</taxon>
        <taxon>Arthropoda</taxon>
        <taxon>Crustacea</taxon>
        <taxon>Multicrustacea</taxon>
        <taxon>Malacostraca</taxon>
        <taxon>Eumalacostraca</taxon>
        <taxon>Eucarida</taxon>
        <taxon>Decapoda</taxon>
        <taxon>Pleocyemata</taxon>
        <taxon>Brachyura</taxon>
        <taxon>Eubrachyura</taxon>
        <taxon>Portunoidea</taxon>
        <taxon>Portunidae</taxon>
        <taxon>Portuninae</taxon>
        <taxon>Portunus</taxon>
    </lineage>
</organism>
<evidence type="ECO:0000313" key="3">
    <source>
        <dbReference type="Proteomes" id="UP000324222"/>
    </source>
</evidence>
<accession>A0A5B7HAV2</accession>
<sequence length="66" mass="7714">MRDYCVLPGPAHHQPMNSRRSTPRRDPREVPTNKHRWMTSCSTPSKFTSNTQQTANERSAKIKKYI</sequence>
<feature type="compositionally biased region" description="Polar residues" evidence="1">
    <location>
        <begin position="39"/>
        <end position="57"/>
    </location>
</feature>
<dbReference type="AlphaFoldDB" id="A0A5B7HAV2"/>
<protein>
    <submittedName>
        <fullName evidence="2">Uncharacterized protein</fullName>
    </submittedName>
</protein>
<name>A0A5B7HAV2_PORTR</name>
<dbReference type="Proteomes" id="UP000324222">
    <property type="component" value="Unassembled WGS sequence"/>
</dbReference>
<feature type="region of interest" description="Disordered" evidence="1">
    <location>
        <begin position="1"/>
        <end position="66"/>
    </location>
</feature>
<comment type="caution">
    <text evidence="2">The sequence shown here is derived from an EMBL/GenBank/DDBJ whole genome shotgun (WGS) entry which is preliminary data.</text>
</comment>
<reference evidence="2 3" key="1">
    <citation type="submission" date="2019-05" db="EMBL/GenBank/DDBJ databases">
        <title>Another draft genome of Portunus trituberculatus and its Hox gene families provides insights of decapod evolution.</title>
        <authorList>
            <person name="Jeong J.-H."/>
            <person name="Song I."/>
            <person name="Kim S."/>
            <person name="Choi T."/>
            <person name="Kim D."/>
            <person name="Ryu S."/>
            <person name="Kim W."/>
        </authorList>
    </citation>
    <scope>NUCLEOTIDE SEQUENCE [LARGE SCALE GENOMIC DNA]</scope>
    <source>
        <tissue evidence="2">Muscle</tissue>
    </source>
</reference>
<keyword evidence="3" id="KW-1185">Reference proteome</keyword>
<evidence type="ECO:0000256" key="1">
    <source>
        <dbReference type="SAM" id="MobiDB-lite"/>
    </source>
</evidence>
<evidence type="ECO:0000313" key="2">
    <source>
        <dbReference type="EMBL" id="MPC66427.1"/>
    </source>
</evidence>